<reference evidence="1" key="1">
    <citation type="submission" date="2023-01" db="EMBL/GenBank/DDBJ databases">
        <title>Sulfurovum sp. zt1-1 genome assembly.</title>
        <authorList>
            <person name="Wang J."/>
        </authorList>
    </citation>
    <scope>NUCLEOTIDE SEQUENCE</scope>
    <source>
        <strain evidence="1">Zt1-1</strain>
    </source>
</reference>
<dbReference type="Gene3D" id="3.40.50.1980">
    <property type="entry name" value="Nitrogenase molybdenum iron protein domain"/>
    <property type="match status" value="2"/>
</dbReference>
<sequence>MRALWIILIFSTSLFAKLQIAVAYPYIEQLTKEIAKDKAEITLLSQGNWDPHFVVPKPSLISGLRDSDLLILNGASLEIGWLPPLIQRANNPRIQTEAKGYLDLSKYVELKDIPTHIDSSMGHVHKEGNPHFILDPHNIITLAEVIMIKLSVLDKENYPFYKKNFEVFKTRWTKKLKIYDAKMKQCEGMKVVQYHELFNYFLYRYKIKSLDNLEPLPGVKPNSKHTMDLINKIRQNNVKLILQDVYHEDITASFIASKSGAKVVKLPHDVGALKGTQTLEKFYDTLVGRICN</sequence>
<dbReference type="SUPFAM" id="SSF53807">
    <property type="entry name" value="Helical backbone' metal receptor"/>
    <property type="match status" value="1"/>
</dbReference>
<evidence type="ECO:0000313" key="1">
    <source>
        <dbReference type="EMBL" id="MDM5272643.1"/>
    </source>
</evidence>
<name>A0ABT7R0M6_9BACT</name>
<dbReference type="InterPro" id="IPR050492">
    <property type="entry name" value="Bact_metal-bind_prot9"/>
</dbReference>
<dbReference type="Proteomes" id="UP001169069">
    <property type="component" value="Unassembled WGS sequence"/>
</dbReference>
<organism evidence="1 2">
    <name type="scientific">Sulfurovum zhangzhouensis</name>
    <dbReference type="NCBI Taxonomy" id="3019067"/>
    <lineage>
        <taxon>Bacteria</taxon>
        <taxon>Pseudomonadati</taxon>
        <taxon>Campylobacterota</taxon>
        <taxon>Epsilonproteobacteria</taxon>
        <taxon>Campylobacterales</taxon>
        <taxon>Sulfurovaceae</taxon>
        <taxon>Sulfurovum</taxon>
    </lineage>
</organism>
<dbReference type="Pfam" id="PF01297">
    <property type="entry name" value="ZnuA"/>
    <property type="match status" value="1"/>
</dbReference>
<dbReference type="RefSeq" id="WP_289414483.1">
    <property type="nucleotide sequence ID" value="NZ_JAQIBD010000005.1"/>
</dbReference>
<dbReference type="PANTHER" id="PTHR42953:SF2">
    <property type="entry name" value="ADHESION PROTEIN"/>
    <property type="match status" value="1"/>
</dbReference>
<gene>
    <name evidence="1" type="ORF">PGH07_10715</name>
</gene>
<dbReference type="PANTHER" id="PTHR42953">
    <property type="entry name" value="HIGH-AFFINITY ZINC UPTAKE SYSTEM PROTEIN ZNUA-RELATED"/>
    <property type="match status" value="1"/>
</dbReference>
<dbReference type="InterPro" id="IPR006127">
    <property type="entry name" value="ZnuA-like"/>
</dbReference>
<protein>
    <submittedName>
        <fullName evidence="1">Zinc ABC transporter substrate-binding protein</fullName>
    </submittedName>
</protein>
<accession>A0ABT7R0M6</accession>
<evidence type="ECO:0000313" key="2">
    <source>
        <dbReference type="Proteomes" id="UP001169069"/>
    </source>
</evidence>
<keyword evidence="2" id="KW-1185">Reference proteome</keyword>
<comment type="caution">
    <text evidence="1">The sequence shown here is derived from an EMBL/GenBank/DDBJ whole genome shotgun (WGS) entry which is preliminary data.</text>
</comment>
<dbReference type="EMBL" id="JAQIBD010000005">
    <property type="protein sequence ID" value="MDM5272643.1"/>
    <property type="molecule type" value="Genomic_DNA"/>
</dbReference>
<proteinExistence type="predicted"/>